<organism evidence="4">
    <name type="scientific">Soboliphyme baturini</name>
    <dbReference type="NCBI Taxonomy" id="241478"/>
    <lineage>
        <taxon>Eukaryota</taxon>
        <taxon>Metazoa</taxon>
        <taxon>Ecdysozoa</taxon>
        <taxon>Nematoda</taxon>
        <taxon>Enoplea</taxon>
        <taxon>Dorylaimia</taxon>
        <taxon>Dioctophymatida</taxon>
        <taxon>Dioctophymatoidea</taxon>
        <taxon>Soboliphymatidae</taxon>
        <taxon>Soboliphyme</taxon>
    </lineage>
</organism>
<reference evidence="4" key="1">
    <citation type="submission" date="2016-06" db="UniProtKB">
        <authorList>
            <consortium name="WormBaseParasite"/>
        </authorList>
    </citation>
    <scope>IDENTIFICATION</scope>
</reference>
<reference evidence="2 3" key="2">
    <citation type="submission" date="2018-11" db="EMBL/GenBank/DDBJ databases">
        <authorList>
            <consortium name="Pathogen Informatics"/>
        </authorList>
    </citation>
    <scope>NUCLEOTIDE SEQUENCE [LARGE SCALE GENOMIC DNA]</scope>
</reference>
<evidence type="ECO:0000313" key="2">
    <source>
        <dbReference type="EMBL" id="VDO92011.1"/>
    </source>
</evidence>
<protein>
    <submittedName>
        <fullName evidence="4">SoHo domain-containing protein</fullName>
    </submittedName>
</protein>
<name>A0A183IAW4_9BILA</name>
<evidence type="ECO:0000313" key="3">
    <source>
        <dbReference type="Proteomes" id="UP000270296"/>
    </source>
</evidence>
<evidence type="ECO:0000256" key="1">
    <source>
        <dbReference type="SAM" id="MobiDB-lite"/>
    </source>
</evidence>
<dbReference type="EMBL" id="UZAM01006618">
    <property type="protein sequence ID" value="VDO92011.1"/>
    <property type="molecule type" value="Genomic_DNA"/>
</dbReference>
<feature type="compositionally biased region" description="Basic and acidic residues" evidence="1">
    <location>
        <begin position="25"/>
        <end position="40"/>
    </location>
</feature>
<dbReference type="Proteomes" id="UP000270296">
    <property type="component" value="Unassembled WGS sequence"/>
</dbReference>
<feature type="region of interest" description="Disordered" evidence="1">
    <location>
        <begin position="1"/>
        <end position="55"/>
    </location>
</feature>
<dbReference type="AlphaFoldDB" id="A0A183IAW4"/>
<accession>A0A183IAW4</accession>
<keyword evidence="3" id="KW-1185">Reference proteome</keyword>
<feature type="compositionally biased region" description="Basic and acidic residues" evidence="1">
    <location>
        <begin position="1"/>
        <end position="10"/>
    </location>
</feature>
<proteinExistence type="predicted"/>
<sequence length="75" mass="8067">MSIASRKLDRNGSSPSSAKPFQIGHMEKGLHGPGEGDRSHWYSPEFQVPNPFSGGLPRPVSRIAALAKNEGGYFA</sequence>
<gene>
    <name evidence="2" type="ORF">SBAD_LOCUS758</name>
</gene>
<dbReference type="WBParaSite" id="SBAD_0000078101-mRNA-1">
    <property type="protein sequence ID" value="SBAD_0000078101-mRNA-1"/>
    <property type="gene ID" value="SBAD_0000078101"/>
</dbReference>
<evidence type="ECO:0000313" key="4">
    <source>
        <dbReference type="WBParaSite" id="SBAD_0000078101-mRNA-1"/>
    </source>
</evidence>